<comment type="caution">
    <text evidence="1">The sequence shown here is derived from an EMBL/GenBank/DDBJ whole genome shotgun (WGS) entry which is preliminary data.</text>
</comment>
<keyword evidence="2" id="KW-1185">Reference proteome</keyword>
<evidence type="ECO:0000313" key="2">
    <source>
        <dbReference type="Proteomes" id="UP000030170"/>
    </source>
</evidence>
<sequence length="82" mass="9554">MSVIISDEILQASRLTPSEFRQEIALHLFQTARLTLGYASQLAEMTSNAFRQLLKQRHIPLYSYDVEDFELDLKNLRELGRL</sequence>
<gene>
    <name evidence="1" type="ORF">DO97_07920</name>
</gene>
<name>A0A098TP46_9CYAN</name>
<reference evidence="1 2" key="1">
    <citation type="journal article" date="2014" name="Mol. Ecol.">
        <title>Evolution of Synechococcus.</title>
        <authorList>
            <person name="Dvorak P."/>
            <person name="Casamatta D."/>
            <person name="Hasler P."/>
            <person name="Poulickova A."/>
            <person name="Ondrej V."/>
            <person name="Sanges R."/>
        </authorList>
    </citation>
    <scope>NUCLEOTIDE SEQUENCE [LARGE SCALE GENOMIC DNA]</scope>
    <source>
        <strain evidence="1 2">CAUP A 1101</strain>
    </source>
</reference>
<dbReference type="RefSeq" id="WP_036533510.1">
    <property type="nucleotide sequence ID" value="NZ_JJML01000024.1"/>
</dbReference>
<proteinExistence type="predicted"/>
<protein>
    <submittedName>
        <fullName evidence="1">Uncharacterized protein</fullName>
    </submittedName>
</protein>
<dbReference type="Proteomes" id="UP000030170">
    <property type="component" value="Unassembled WGS sequence"/>
</dbReference>
<dbReference type="AlphaFoldDB" id="A0A098TP46"/>
<dbReference type="EMBL" id="JJML01000024">
    <property type="protein sequence ID" value="KGF72583.1"/>
    <property type="molecule type" value="Genomic_DNA"/>
</dbReference>
<evidence type="ECO:0000313" key="1">
    <source>
        <dbReference type="EMBL" id="KGF72583.1"/>
    </source>
</evidence>
<dbReference type="OrthoDB" id="462653at2"/>
<dbReference type="InterPro" id="IPR005368">
    <property type="entry name" value="UPF0175"/>
</dbReference>
<dbReference type="Pfam" id="PF03683">
    <property type="entry name" value="UPF0175"/>
    <property type="match status" value="1"/>
</dbReference>
<accession>A0A098TP46</accession>
<organism evidence="1 2">
    <name type="scientific">Neosynechococcus sphagnicola sy1</name>
    <dbReference type="NCBI Taxonomy" id="1497020"/>
    <lineage>
        <taxon>Bacteria</taxon>
        <taxon>Bacillati</taxon>
        <taxon>Cyanobacteriota</taxon>
        <taxon>Cyanophyceae</taxon>
        <taxon>Neosynechococcales</taxon>
        <taxon>Neosynechococcaceae</taxon>
        <taxon>Neosynechococcus</taxon>
    </lineage>
</organism>